<keyword evidence="5" id="KW-0479">Metal-binding</keyword>
<dbReference type="InterPro" id="IPR001206">
    <property type="entry name" value="Diacylglycerol_kinase_cat_dom"/>
</dbReference>
<evidence type="ECO:0000256" key="9">
    <source>
        <dbReference type="ARBA" id="ARBA00022842"/>
    </source>
</evidence>
<dbReference type="SUPFAM" id="SSF111331">
    <property type="entry name" value="NAD kinase/diacylglycerol kinase-like"/>
    <property type="match status" value="1"/>
</dbReference>
<dbReference type="OrthoDB" id="142078at2"/>
<dbReference type="AlphaFoldDB" id="A0A1H5SM02"/>
<evidence type="ECO:0000256" key="11">
    <source>
        <dbReference type="ARBA" id="ARBA00023209"/>
    </source>
</evidence>
<name>A0A1H5SM02_9CLOT</name>
<keyword evidence="4" id="KW-0808">Transferase</keyword>
<evidence type="ECO:0000313" key="14">
    <source>
        <dbReference type="EMBL" id="SEF50988.1"/>
    </source>
</evidence>
<evidence type="ECO:0000256" key="4">
    <source>
        <dbReference type="ARBA" id="ARBA00022679"/>
    </source>
</evidence>
<keyword evidence="8" id="KW-0067">ATP-binding</keyword>
<evidence type="ECO:0000256" key="3">
    <source>
        <dbReference type="ARBA" id="ARBA00022516"/>
    </source>
</evidence>
<dbReference type="RefSeq" id="WP_103895403.1">
    <property type="nucleotide sequence ID" value="NZ_FNUK01000003.1"/>
</dbReference>
<dbReference type="Pfam" id="PF00781">
    <property type="entry name" value="DAGK_cat"/>
    <property type="match status" value="1"/>
</dbReference>
<keyword evidence="7 14" id="KW-0418">Kinase</keyword>
<dbReference type="Proteomes" id="UP000242850">
    <property type="component" value="Unassembled WGS sequence"/>
</dbReference>
<comment type="cofactor">
    <cofactor evidence="1">
        <name>Mg(2+)</name>
        <dbReference type="ChEBI" id="CHEBI:18420"/>
    </cofactor>
</comment>
<evidence type="ECO:0000313" key="15">
    <source>
        <dbReference type="Proteomes" id="UP000242850"/>
    </source>
</evidence>
<evidence type="ECO:0000256" key="8">
    <source>
        <dbReference type="ARBA" id="ARBA00022840"/>
    </source>
</evidence>
<dbReference type="InterPro" id="IPR017438">
    <property type="entry name" value="ATP-NAD_kinase_N"/>
</dbReference>
<proteinExistence type="inferred from homology"/>
<dbReference type="PANTHER" id="PTHR12358">
    <property type="entry name" value="SPHINGOSINE KINASE"/>
    <property type="match status" value="1"/>
</dbReference>
<keyword evidence="15" id="KW-1185">Reference proteome</keyword>
<evidence type="ECO:0000256" key="5">
    <source>
        <dbReference type="ARBA" id="ARBA00022723"/>
    </source>
</evidence>
<protein>
    <submittedName>
        <fullName evidence="14">Lipid kinase, YegS/Rv2252/BmrU family</fullName>
    </submittedName>
</protein>
<dbReference type="GO" id="GO:0008654">
    <property type="term" value="P:phospholipid biosynthetic process"/>
    <property type="evidence" value="ECO:0007669"/>
    <property type="project" value="UniProtKB-KW"/>
</dbReference>
<dbReference type="InterPro" id="IPR005218">
    <property type="entry name" value="Diacylglycerol/lipid_kinase"/>
</dbReference>
<dbReference type="Pfam" id="PF19279">
    <property type="entry name" value="YegS_C"/>
    <property type="match status" value="1"/>
</dbReference>
<evidence type="ECO:0000256" key="2">
    <source>
        <dbReference type="ARBA" id="ARBA00005983"/>
    </source>
</evidence>
<dbReference type="PROSITE" id="PS50146">
    <property type="entry name" value="DAGK"/>
    <property type="match status" value="1"/>
</dbReference>
<evidence type="ECO:0000256" key="1">
    <source>
        <dbReference type="ARBA" id="ARBA00001946"/>
    </source>
</evidence>
<dbReference type="EMBL" id="FNUK01000003">
    <property type="protein sequence ID" value="SEF50988.1"/>
    <property type="molecule type" value="Genomic_DNA"/>
</dbReference>
<dbReference type="GO" id="GO:0004143">
    <property type="term" value="F:ATP-dependent diacylglycerol kinase activity"/>
    <property type="evidence" value="ECO:0007669"/>
    <property type="project" value="TreeGrafter"/>
</dbReference>
<dbReference type="InterPro" id="IPR016064">
    <property type="entry name" value="NAD/diacylglycerol_kinase_sf"/>
</dbReference>
<dbReference type="InterPro" id="IPR045540">
    <property type="entry name" value="YegS/DAGK_C"/>
</dbReference>
<sequence>MKKAFLIYNPYSGNRTFRLKLDQVINKLQSGGYVVTPYRTMSVDDIYKCIKYAYDHDIVIVSGGDGTINHVINSMLKAGLNKPIGIIPSGTANDFAGYLGIGKKVSDACEIIIRGNLTKFDLGKINDRYFINVAAAGLLTDVSQKIDINLKNTLGKVAYYLKGIEQIPNFRPIPVRIITEKKVIEENIYLFTILNGSSAGGFRLAPDATANDGYLNLIAVKQCNIVELFNLFIKMLKGEHLNDENIIYLKEKRFQIECLENIETDIDGEKGPDFPLNICVSDQKVIIFTP</sequence>
<feature type="domain" description="DAGKc" evidence="13">
    <location>
        <begin position="1"/>
        <end position="129"/>
    </location>
</feature>
<organism evidence="14 15">
    <name type="scientific">Caloramator fervidus</name>
    <dbReference type="NCBI Taxonomy" id="29344"/>
    <lineage>
        <taxon>Bacteria</taxon>
        <taxon>Bacillati</taxon>
        <taxon>Bacillota</taxon>
        <taxon>Clostridia</taxon>
        <taxon>Eubacteriales</taxon>
        <taxon>Clostridiaceae</taxon>
        <taxon>Caloramator</taxon>
    </lineage>
</organism>
<dbReference type="PANTHER" id="PTHR12358:SF106">
    <property type="entry name" value="LIPID KINASE YEGS"/>
    <property type="match status" value="1"/>
</dbReference>
<keyword evidence="6" id="KW-0547">Nucleotide-binding</keyword>
<dbReference type="Gene3D" id="3.40.50.10330">
    <property type="entry name" value="Probable inorganic polyphosphate/atp-NAD kinase, domain 1"/>
    <property type="match status" value="1"/>
</dbReference>
<dbReference type="NCBIfam" id="NF009605">
    <property type="entry name" value="PRK13059.1"/>
    <property type="match status" value="1"/>
</dbReference>
<keyword evidence="3" id="KW-0444">Lipid biosynthesis</keyword>
<evidence type="ECO:0000256" key="10">
    <source>
        <dbReference type="ARBA" id="ARBA00023098"/>
    </source>
</evidence>
<evidence type="ECO:0000256" key="6">
    <source>
        <dbReference type="ARBA" id="ARBA00022741"/>
    </source>
</evidence>
<keyword evidence="9" id="KW-0460">Magnesium</keyword>
<dbReference type="NCBIfam" id="TIGR00147">
    <property type="entry name" value="YegS/Rv2252/BmrU family lipid kinase"/>
    <property type="match status" value="1"/>
</dbReference>
<comment type="similarity">
    <text evidence="2">Belongs to the diacylglycerol/lipid kinase family.</text>
</comment>
<evidence type="ECO:0000259" key="13">
    <source>
        <dbReference type="PROSITE" id="PS50146"/>
    </source>
</evidence>
<gene>
    <name evidence="14" type="ORF">SAMN05660865_00387</name>
</gene>
<dbReference type="GO" id="GO:0005886">
    <property type="term" value="C:plasma membrane"/>
    <property type="evidence" value="ECO:0007669"/>
    <property type="project" value="TreeGrafter"/>
</dbReference>
<dbReference type="GO" id="GO:0046872">
    <property type="term" value="F:metal ion binding"/>
    <property type="evidence" value="ECO:0007669"/>
    <property type="project" value="UniProtKB-KW"/>
</dbReference>
<evidence type="ECO:0000256" key="12">
    <source>
        <dbReference type="ARBA" id="ARBA00023264"/>
    </source>
</evidence>
<accession>A0A1H5SM02</accession>
<dbReference type="GO" id="GO:0005524">
    <property type="term" value="F:ATP binding"/>
    <property type="evidence" value="ECO:0007669"/>
    <property type="project" value="UniProtKB-KW"/>
</dbReference>
<dbReference type="SMART" id="SM00046">
    <property type="entry name" value="DAGKc"/>
    <property type="match status" value="1"/>
</dbReference>
<evidence type="ECO:0000256" key="7">
    <source>
        <dbReference type="ARBA" id="ARBA00022777"/>
    </source>
</evidence>
<dbReference type="Gene3D" id="2.60.200.40">
    <property type="match status" value="1"/>
</dbReference>
<keyword evidence="10" id="KW-0443">Lipid metabolism</keyword>
<dbReference type="InterPro" id="IPR050187">
    <property type="entry name" value="Lipid_Phosphate_FormReg"/>
</dbReference>
<keyword evidence="12" id="KW-1208">Phospholipid metabolism</keyword>
<keyword evidence="11" id="KW-0594">Phospholipid biosynthesis</keyword>
<reference evidence="15" key="1">
    <citation type="submission" date="2016-10" db="EMBL/GenBank/DDBJ databases">
        <authorList>
            <person name="Varghese N."/>
            <person name="Submissions S."/>
        </authorList>
    </citation>
    <scope>NUCLEOTIDE SEQUENCE [LARGE SCALE GENOMIC DNA]</scope>
    <source>
        <strain evidence="15">DSM 5463</strain>
    </source>
</reference>